<comment type="cofactor">
    <cofactor evidence="6">
        <name>Mg(2+)</name>
        <dbReference type="ChEBI" id="CHEBI:18420"/>
    </cofactor>
    <text evidence="6">Binds 1 Mg(2+) ion per monomer.</text>
</comment>
<dbReference type="OrthoDB" id="9803892at2"/>
<dbReference type="SUPFAM" id="SSF51735">
    <property type="entry name" value="NAD(P)-binding Rossmann-fold domains"/>
    <property type="match status" value="1"/>
</dbReference>
<organism evidence="8 9">
    <name type="scientific">Georhizobium profundi</name>
    <dbReference type="NCBI Taxonomy" id="2341112"/>
    <lineage>
        <taxon>Bacteria</taxon>
        <taxon>Pseudomonadati</taxon>
        <taxon>Pseudomonadota</taxon>
        <taxon>Alphaproteobacteria</taxon>
        <taxon>Hyphomicrobiales</taxon>
        <taxon>Rhizobiaceae</taxon>
        <taxon>Georhizobium</taxon>
    </lineage>
</organism>
<dbReference type="GO" id="GO:0008831">
    <property type="term" value="F:dTDP-4-dehydrorhamnose reductase activity"/>
    <property type="evidence" value="ECO:0007669"/>
    <property type="project" value="UniProtKB-EC"/>
</dbReference>
<dbReference type="PANTHER" id="PTHR10491">
    <property type="entry name" value="DTDP-4-DEHYDRORHAMNOSE REDUCTASE"/>
    <property type="match status" value="1"/>
</dbReference>
<name>A0A3Q8XRP9_9HYPH</name>
<feature type="domain" description="RmlD-like substrate binding" evidence="7">
    <location>
        <begin position="1"/>
        <end position="296"/>
    </location>
</feature>
<protein>
    <recommendedName>
        <fullName evidence="4 6">dTDP-4-dehydrorhamnose reductase</fullName>
        <ecNumber evidence="3 6">1.1.1.133</ecNumber>
    </recommendedName>
</protein>
<dbReference type="GO" id="GO:0005829">
    <property type="term" value="C:cytosol"/>
    <property type="evidence" value="ECO:0007669"/>
    <property type="project" value="TreeGrafter"/>
</dbReference>
<dbReference type="KEGG" id="abaw:D5400_15750"/>
<dbReference type="NCBIfam" id="TIGR01214">
    <property type="entry name" value="rmlD"/>
    <property type="match status" value="1"/>
</dbReference>
<keyword evidence="6" id="KW-0521">NADP</keyword>
<dbReference type="Proteomes" id="UP000268192">
    <property type="component" value="Chromosome"/>
</dbReference>
<comment type="pathway">
    <text evidence="1 6">Carbohydrate biosynthesis; dTDP-L-rhamnose biosynthesis.</text>
</comment>
<evidence type="ECO:0000259" key="7">
    <source>
        <dbReference type="Pfam" id="PF04321"/>
    </source>
</evidence>
<evidence type="ECO:0000256" key="6">
    <source>
        <dbReference type="RuleBase" id="RU364082"/>
    </source>
</evidence>
<dbReference type="Gene3D" id="3.90.25.10">
    <property type="entry name" value="UDP-galactose 4-epimerase, domain 1"/>
    <property type="match status" value="1"/>
</dbReference>
<keyword evidence="9" id="KW-1185">Reference proteome</keyword>
<comment type="function">
    <text evidence="6">Catalyzes the reduction of dTDP-6-deoxy-L-lyxo-4-hexulose to yield dTDP-L-rhamnose.</text>
</comment>
<dbReference type="InterPro" id="IPR036291">
    <property type="entry name" value="NAD(P)-bd_dom_sf"/>
</dbReference>
<reference evidence="8 9" key="1">
    <citation type="submission" date="2018-09" db="EMBL/GenBank/DDBJ databases">
        <title>Marinorhizobium profundi gen. nov., sp. nov., isolated from a deep-sea sediment sample from the New Britain Trench and proposal of Marinorhizobiaceae fam. nov. in the order Rhizobiales of the class Alphaproteobacteria.</title>
        <authorList>
            <person name="Cao J."/>
        </authorList>
    </citation>
    <scope>NUCLEOTIDE SEQUENCE [LARGE SCALE GENOMIC DNA]</scope>
    <source>
        <strain evidence="8 9">WS11</strain>
    </source>
</reference>
<dbReference type="GO" id="GO:0019305">
    <property type="term" value="P:dTDP-rhamnose biosynthetic process"/>
    <property type="evidence" value="ECO:0007669"/>
    <property type="project" value="UniProtKB-UniPathway"/>
</dbReference>
<comment type="similarity">
    <text evidence="2 6">Belongs to the dTDP-4-dehydrorhamnose reductase family.</text>
</comment>
<evidence type="ECO:0000256" key="3">
    <source>
        <dbReference type="ARBA" id="ARBA00012929"/>
    </source>
</evidence>
<evidence type="ECO:0000313" key="8">
    <source>
        <dbReference type="EMBL" id="AZN72530.1"/>
    </source>
</evidence>
<sequence length="300" mass="32375">MSVVLIGGNGQVGYELRRALAPFGLSAVLDRSRLDLNDPDAVRPAIEALDERPKVIVNATAYTAVDKAEDDQASADRVNHLSVATLAETARDLGACLVHYSTDYVFDGSKDGLYGEDDPTGPLGVYGQTKLAGEQAIVRSGAAHLIFRTSWVYARRGKNFAATMLRLAADREELSVVADQVGAPTSAELIADVTAIALGSTSLDPDRLRTISGIYHLVAAGETSWHGFARHVIERASANGRPLKASPDRIKPIATADYPTPAKRPANSRLNIGKIERTFGLQMPRWTTHVDRTVDQWCEA</sequence>
<dbReference type="UniPathway" id="UPA00124"/>
<dbReference type="InterPro" id="IPR005913">
    <property type="entry name" value="dTDP_dehydrorham_reduct"/>
</dbReference>
<dbReference type="Gene3D" id="3.40.50.720">
    <property type="entry name" value="NAD(P)-binding Rossmann-like Domain"/>
    <property type="match status" value="1"/>
</dbReference>
<dbReference type="EMBL" id="CP032509">
    <property type="protein sequence ID" value="AZN72530.1"/>
    <property type="molecule type" value="Genomic_DNA"/>
</dbReference>
<proteinExistence type="inferred from homology"/>
<dbReference type="PANTHER" id="PTHR10491:SF4">
    <property type="entry name" value="METHIONINE ADENOSYLTRANSFERASE 2 SUBUNIT BETA"/>
    <property type="match status" value="1"/>
</dbReference>
<dbReference type="RefSeq" id="WP_126010853.1">
    <property type="nucleotide sequence ID" value="NZ_CP032509.1"/>
</dbReference>
<accession>A0A3Q8XRP9</accession>
<evidence type="ECO:0000256" key="4">
    <source>
        <dbReference type="ARBA" id="ARBA00017099"/>
    </source>
</evidence>
<dbReference type="EC" id="1.1.1.133" evidence="3 6"/>
<gene>
    <name evidence="8" type="primary">rfbD</name>
    <name evidence="8" type="ORF">D5400_15750</name>
</gene>
<evidence type="ECO:0000256" key="1">
    <source>
        <dbReference type="ARBA" id="ARBA00004781"/>
    </source>
</evidence>
<keyword evidence="6 8" id="KW-0560">Oxidoreductase</keyword>
<dbReference type="InterPro" id="IPR029903">
    <property type="entry name" value="RmlD-like-bd"/>
</dbReference>
<dbReference type="AlphaFoldDB" id="A0A3Q8XRP9"/>
<dbReference type="CDD" id="cd05254">
    <property type="entry name" value="dTDP_HR_like_SDR_e"/>
    <property type="match status" value="1"/>
</dbReference>
<dbReference type="Pfam" id="PF04321">
    <property type="entry name" value="RmlD_sub_bind"/>
    <property type="match status" value="1"/>
</dbReference>
<evidence type="ECO:0000256" key="2">
    <source>
        <dbReference type="ARBA" id="ARBA00010944"/>
    </source>
</evidence>
<comment type="catalytic activity">
    <reaction evidence="5 6">
        <text>dTDP-beta-L-rhamnose + NADP(+) = dTDP-4-dehydro-beta-L-rhamnose + NADPH + H(+)</text>
        <dbReference type="Rhea" id="RHEA:21796"/>
        <dbReference type="ChEBI" id="CHEBI:15378"/>
        <dbReference type="ChEBI" id="CHEBI:57510"/>
        <dbReference type="ChEBI" id="CHEBI:57783"/>
        <dbReference type="ChEBI" id="CHEBI:58349"/>
        <dbReference type="ChEBI" id="CHEBI:62830"/>
        <dbReference type="EC" id="1.1.1.133"/>
    </reaction>
</comment>
<dbReference type="NCBIfam" id="NF007440">
    <property type="entry name" value="PRK09987.1"/>
    <property type="match status" value="1"/>
</dbReference>
<evidence type="ECO:0000256" key="5">
    <source>
        <dbReference type="ARBA" id="ARBA00048200"/>
    </source>
</evidence>
<evidence type="ECO:0000313" key="9">
    <source>
        <dbReference type="Proteomes" id="UP000268192"/>
    </source>
</evidence>